<dbReference type="SUPFAM" id="SSF56784">
    <property type="entry name" value="HAD-like"/>
    <property type="match status" value="1"/>
</dbReference>
<dbReference type="Proteomes" id="UP000011566">
    <property type="component" value="Unassembled WGS sequence"/>
</dbReference>
<gene>
    <name evidence="6" type="ORF">C447_01575</name>
</gene>
<protein>
    <submittedName>
        <fullName evidence="6">HAD-superfamily hydrolase, subfamily IA, variant 3</fullName>
    </submittedName>
</protein>
<dbReference type="Pfam" id="PF13419">
    <property type="entry name" value="HAD_2"/>
    <property type="match status" value="1"/>
</dbReference>
<dbReference type="eggNOG" id="arCOG02291">
    <property type="taxonomic scope" value="Archaea"/>
</dbReference>
<dbReference type="AlphaFoldDB" id="M0M828"/>
<dbReference type="PANTHER" id="PTHR46470">
    <property type="entry name" value="N-ACYLNEURAMINATE-9-PHOSPHATASE"/>
    <property type="match status" value="1"/>
</dbReference>
<keyword evidence="7" id="KW-1185">Reference proteome</keyword>
<dbReference type="InterPro" id="IPR036412">
    <property type="entry name" value="HAD-like_sf"/>
</dbReference>
<comment type="caution">
    <text evidence="6">The sequence shown here is derived from an EMBL/GenBank/DDBJ whole genome shotgun (WGS) entry which is preliminary data.</text>
</comment>
<comment type="similarity">
    <text evidence="2">Belongs to the HAD-like hydrolase superfamily.</text>
</comment>
<keyword evidence="5" id="KW-0460">Magnesium</keyword>
<sequence length="216" mass="22846">MPVTAVAFDLDYTLAVPDRDRQTLLDDATEAVGAPRFSREAYLDAHRRHLTNETREAIFADLLGEDSTVSPAALADAYRDAIEEALVPVEGAEALVVDLKETYRVGLLTDGPVRAQQAKLDALGWADLFDTVVITGSLAAGKPDDRTFAAILDGLSSAPDETVYVGDHPEADIRGAHAAGLRTIQILDGSDAVPEADAGIERDALAADLPGLIGDL</sequence>
<dbReference type="GO" id="GO:0044281">
    <property type="term" value="P:small molecule metabolic process"/>
    <property type="evidence" value="ECO:0007669"/>
    <property type="project" value="UniProtKB-ARBA"/>
</dbReference>
<organism evidence="6 7">
    <name type="scientific">Halococcus hamelinensis 100A6</name>
    <dbReference type="NCBI Taxonomy" id="1132509"/>
    <lineage>
        <taxon>Archaea</taxon>
        <taxon>Methanobacteriati</taxon>
        <taxon>Methanobacteriota</taxon>
        <taxon>Stenosarchaea group</taxon>
        <taxon>Halobacteria</taxon>
        <taxon>Halobacteriales</taxon>
        <taxon>Halococcaceae</taxon>
        <taxon>Halococcus</taxon>
    </lineage>
</organism>
<evidence type="ECO:0000256" key="2">
    <source>
        <dbReference type="ARBA" id="ARBA00007958"/>
    </source>
</evidence>
<evidence type="ECO:0000256" key="1">
    <source>
        <dbReference type="ARBA" id="ARBA00001946"/>
    </source>
</evidence>
<dbReference type="InterPro" id="IPR051400">
    <property type="entry name" value="HAD-like_hydrolase"/>
</dbReference>
<keyword evidence="4 6" id="KW-0378">Hydrolase</keyword>
<dbReference type="InterPro" id="IPR023214">
    <property type="entry name" value="HAD_sf"/>
</dbReference>
<evidence type="ECO:0000256" key="3">
    <source>
        <dbReference type="ARBA" id="ARBA00022723"/>
    </source>
</evidence>
<proteinExistence type="inferred from homology"/>
<dbReference type="SFLD" id="SFLDG01129">
    <property type="entry name" value="C1.5:_HAD__Beta-PGM__Phosphata"/>
    <property type="match status" value="1"/>
</dbReference>
<evidence type="ECO:0000313" key="6">
    <source>
        <dbReference type="EMBL" id="EMA41503.1"/>
    </source>
</evidence>
<evidence type="ECO:0000256" key="5">
    <source>
        <dbReference type="ARBA" id="ARBA00022842"/>
    </source>
</evidence>
<dbReference type="OrthoDB" id="131325at2157"/>
<comment type="cofactor">
    <cofactor evidence="1">
        <name>Mg(2+)</name>
        <dbReference type="ChEBI" id="CHEBI:18420"/>
    </cofactor>
</comment>
<dbReference type="Gene3D" id="1.20.120.710">
    <property type="entry name" value="Haloacid dehalogenase hydrolase-like domain"/>
    <property type="match status" value="1"/>
</dbReference>
<dbReference type="InterPro" id="IPR006439">
    <property type="entry name" value="HAD-SF_hydro_IA"/>
</dbReference>
<dbReference type="NCBIfam" id="TIGR01509">
    <property type="entry name" value="HAD-SF-IA-v3"/>
    <property type="match status" value="1"/>
</dbReference>
<evidence type="ECO:0000313" key="7">
    <source>
        <dbReference type="Proteomes" id="UP000011566"/>
    </source>
</evidence>
<evidence type="ECO:0000256" key="4">
    <source>
        <dbReference type="ARBA" id="ARBA00022801"/>
    </source>
</evidence>
<accession>M0M828</accession>
<dbReference type="NCBIfam" id="TIGR01549">
    <property type="entry name" value="HAD-SF-IA-v1"/>
    <property type="match status" value="1"/>
</dbReference>
<dbReference type="EMBL" id="AOMB01000005">
    <property type="protein sequence ID" value="EMA41503.1"/>
    <property type="molecule type" value="Genomic_DNA"/>
</dbReference>
<dbReference type="RefSeq" id="WP_007690185.1">
    <property type="nucleotide sequence ID" value="NZ_AJRK01000104.1"/>
</dbReference>
<dbReference type="PATRIC" id="fig|1132509.6.peg.375"/>
<dbReference type="PANTHER" id="PTHR46470:SF2">
    <property type="entry name" value="GLYCERALDEHYDE 3-PHOSPHATE PHOSPHATASE"/>
    <property type="match status" value="1"/>
</dbReference>
<dbReference type="Gene3D" id="3.40.50.1000">
    <property type="entry name" value="HAD superfamily/HAD-like"/>
    <property type="match status" value="1"/>
</dbReference>
<dbReference type="GO" id="GO:0016791">
    <property type="term" value="F:phosphatase activity"/>
    <property type="evidence" value="ECO:0007669"/>
    <property type="project" value="TreeGrafter"/>
</dbReference>
<dbReference type="InterPro" id="IPR041492">
    <property type="entry name" value="HAD_2"/>
</dbReference>
<name>M0M828_9EURY</name>
<keyword evidence="3" id="KW-0479">Metal-binding</keyword>
<dbReference type="SFLD" id="SFLDS00003">
    <property type="entry name" value="Haloacid_Dehalogenase"/>
    <property type="match status" value="1"/>
</dbReference>
<reference evidence="6 7" key="1">
    <citation type="journal article" date="2014" name="PLoS Genet.">
        <title>Phylogenetically driven sequencing of extremely halophilic archaea reveals strategies for static and dynamic osmo-response.</title>
        <authorList>
            <person name="Becker E.A."/>
            <person name="Seitzer P.M."/>
            <person name="Tritt A."/>
            <person name="Larsen D."/>
            <person name="Krusor M."/>
            <person name="Yao A.I."/>
            <person name="Wu D."/>
            <person name="Madern D."/>
            <person name="Eisen J.A."/>
            <person name="Darling A.E."/>
            <person name="Facciotti M.T."/>
        </authorList>
    </citation>
    <scope>NUCLEOTIDE SEQUENCE [LARGE SCALE GENOMIC DNA]</scope>
    <source>
        <strain evidence="6 7">100A6</strain>
    </source>
</reference>
<dbReference type="GO" id="GO:0046872">
    <property type="term" value="F:metal ion binding"/>
    <property type="evidence" value="ECO:0007669"/>
    <property type="project" value="UniProtKB-KW"/>
</dbReference>